<keyword evidence="6" id="KW-1185">Reference proteome</keyword>
<comment type="subcellular location">
    <subcellularLocation>
        <location evidence="1">Cytoplasm</location>
    </subcellularLocation>
</comment>
<protein>
    <recommendedName>
        <fullName evidence="7">ESX secretion-associated protein EspG</fullName>
    </recommendedName>
</protein>
<evidence type="ECO:0008006" key="7">
    <source>
        <dbReference type="Google" id="ProtNLM"/>
    </source>
</evidence>
<dbReference type="RefSeq" id="WP_067579928.1">
    <property type="nucleotide sequence ID" value="NZ_JABMCZ010000002.1"/>
</dbReference>
<keyword evidence="4" id="KW-0143">Chaperone</keyword>
<evidence type="ECO:0000256" key="4">
    <source>
        <dbReference type="ARBA" id="ARBA00023186"/>
    </source>
</evidence>
<evidence type="ECO:0000256" key="1">
    <source>
        <dbReference type="ARBA" id="ARBA00004496"/>
    </source>
</evidence>
<proteinExistence type="inferred from homology"/>
<sequence length="255" mass="28517">MSEKRWRMSGLTFTLALEAFGRDRLPYPLRYLPETFEALDDYDRARTEATQQLANAVDERLFQTVSILLNPQARVEIHGFYGHDRGAVVRVHAGLAGRAAALAVQMPGPTPEYGGDVILLACASKDLPTHLTANLPKCPPGTQPSISGHRSDLDRTEYARHPIQLSHTEKLHRIVRRPRSSVGEITVYPGSAVDARPTTDGRGFHWLDYQPVDGRYLLLHQGNNEFTLVPGTDDSITRQLHDLLLSTRNAVTRHR</sequence>
<dbReference type="STRING" id="455432.AWN90_10870"/>
<keyword evidence="3" id="KW-0963">Cytoplasm</keyword>
<comment type="caution">
    <text evidence="5">The sequence shown here is derived from an EMBL/GenBank/DDBJ whole genome shotgun (WGS) entry which is preliminary data.</text>
</comment>
<evidence type="ECO:0000313" key="5">
    <source>
        <dbReference type="EMBL" id="KZM68381.1"/>
    </source>
</evidence>
<comment type="similarity">
    <text evidence="2">Belongs to the EspG family.</text>
</comment>
<gene>
    <name evidence="5" type="ORF">AWN90_10870</name>
</gene>
<accession>A0A164HC37</accession>
<evidence type="ECO:0000256" key="2">
    <source>
        <dbReference type="ARBA" id="ARBA00006411"/>
    </source>
</evidence>
<evidence type="ECO:0000313" key="6">
    <source>
        <dbReference type="Proteomes" id="UP000076512"/>
    </source>
</evidence>
<dbReference type="Proteomes" id="UP000076512">
    <property type="component" value="Unassembled WGS sequence"/>
</dbReference>
<name>A0A164HC37_9NOCA</name>
<reference evidence="5 6" key="1">
    <citation type="submission" date="2016-04" db="EMBL/GenBank/DDBJ databases">
        <authorList>
            <person name="Evans L.H."/>
            <person name="Alamgir A."/>
            <person name="Owens N."/>
            <person name="Weber N.D."/>
            <person name="Virtaneva K."/>
            <person name="Barbian K."/>
            <person name="Babar A."/>
            <person name="Rosenke K."/>
        </authorList>
    </citation>
    <scope>NUCLEOTIDE SEQUENCE [LARGE SCALE GENOMIC DNA]</scope>
    <source>
        <strain evidence="5 6">IFM 0406</strain>
    </source>
</reference>
<dbReference type="AlphaFoldDB" id="A0A164HC37"/>
<dbReference type="Pfam" id="PF14011">
    <property type="entry name" value="ESX-1_EspG"/>
    <property type="match status" value="1"/>
</dbReference>
<dbReference type="EMBL" id="LWGR01000021">
    <property type="protein sequence ID" value="KZM68381.1"/>
    <property type="molecule type" value="Genomic_DNA"/>
</dbReference>
<evidence type="ECO:0000256" key="3">
    <source>
        <dbReference type="ARBA" id="ARBA00022490"/>
    </source>
</evidence>
<dbReference type="InterPro" id="IPR025734">
    <property type="entry name" value="EspG"/>
</dbReference>
<organism evidence="5 6">
    <name type="scientific">Nocardia terpenica</name>
    <dbReference type="NCBI Taxonomy" id="455432"/>
    <lineage>
        <taxon>Bacteria</taxon>
        <taxon>Bacillati</taxon>
        <taxon>Actinomycetota</taxon>
        <taxon>Actinomycetes</taxon>
        <taxon>Mycobacteriales</taxon>
        <taxon>Nocardiaceae</taxon>
        <taxon>Nocardia</taxon>
    </lineage>
</organism>